<evidence type="ECO:0000313" key="12">
    <source>
        <dbReference type="EMBL" id="GAA0224598.1"/>
    </source>
</evidence>
<dbReference type="SUPFAM" id="SSF55874">
    <property type="entry name" value="ATPase domain of HSP90 chaperone/DNA topoisomerase II/histidine kinase"/>
    <property type="match status" value="1"/>
</dbReference>
<feature type="domain" description="Histidine kinase/HSP90-like ATPase" evidence="10">
    <location>
        <begin position="303"/>
        <end position="372"/>
    </location>
</feature>
<keyword evidence="8" id="KW-0902">Two-component regulatory system</keyword>
<keyword evidence="9" id="KW-1133">Transmembrane helix</keyword>
<evidence type="ECO:0000256" key="8">
    <source>
        <dbReference type="ARBA" id="ARBA00023012"/>
    </source>
</evidence>
<keyword evidence="13" id="KW-1185">Reference proteome</keyword>
<dbReference type="Pfam" id="PF02518">
    <property type="entry name" value="HATPase_c"/>
    <property type="match status" value="1"/>
</dbReference>
<dbReference type="InterPro" id="IPR036890">
    <property type="entry name" value="HATPase_C_sf"/>
</dbReference>
<feature type="transmembrane region" description="Helical" evidence="9">
    <location>
        <begin position="75"/>
        <end position="97"/>
    </location>
</feature>
<keyword evidence="7" id="KW-0067">ATP-binding</keyword>
<name>A0ABN0TLB7_9ACTN</name>
<keyword evidence="9" id="KW-0472">Membrane</keyword>
<evidence type="ECO:0000256" key="4">
    <source>
        <dbReference type="ARBA" id="ARBA00022679"/>
    </source>
</evidence>
<keyword evidence="4" id="KW-0808">Transferase</keyword>
<dbReference type="InterPro" id="IPR011712">
    <property type="entry name" value="Sig_transdc_His_kin_sub3_dim/P"/>
</dbReference>
<comment type="caution">
    <text evidence="12">The sequence shown here is derived from an EMBL/GenBank/DDBJ whole genome shotgun (WGS) entry which is preliminary data.</text>
</comment>
<evidence type="ECO:0000256" key="2">
    <source>
        <dbReference type="ARBA" id="ARBA00012438"/>
    </source>
</evidence>
<accession>A0ABN0TLB7</accession>
<evidence type="ECO:0000259" key="11">
    <source>
        <dbReference type="Pfam" id="PF07730"/>
    </source>
</evidence>
<dbReference type="InterPro" id="IPR003594">
    <property type="entry name" value="HATPase_dom"/>
</dbReference>
<feature type="transmembrane region" description="Helical" evidence="9">
    <location>
        <begin position="25"/>
        <end position="44"/>
    </location>
</feature>
<evidence type="ECO:0000256" key="7">
    <source>
        <dbReference type="ARBA" id="ARBA00022840"/>
    </source>
</evidence>
<feature type="domain" description="Signal transduction histidine kinase subgroup 3 dimerisation and phosphoacceptor" evidence="11">
    <location>
        <begin position="193"/>
        <end position="259"/>
    </location>
</feature>
<dbReference type="EMBL" id="BAAAGX010000004">
    <property type="protein sequence ID" value="GAA0224598.1"/>
    <property type="molecule type" value="Genomic_DNA"/>
</dbReference>
<sequence length="388" mass="40089">MTRTGDVNAAPGGQTGPVFRARVDVALAVGLAVGSGVLTAVVPAEPPFRAPGVLGVALVAVSALTLVARRAAPEVVVVVTSALLVGYVLAGFDVGVVQWPPWIALYTCFAAGGRRPRLVGTAACVAAVTGYAVFTRGSGDASALADVAIIGLLAAVAGEATRSRRAAVAASRSRALAEERERALALDRARLDERTRLAGELHDALGHAVNVIVLQAGVARRVFAERPEFARDALGTIETTGREALGELDQVLRVLHPDDDAADDALGPRGLDGLAELAERVRAVGREVTVELEPVELGPSAGRALYRIVQEALTNAVRHTASGRIRVSVTPDGDRVRVLVFNEAGGLVPAPPGRGLVGMRERARLEGGTLDAGPVEGGFRVLATLRAA</sequence>
<evidence type="ECO:0000256" key="3">
    <source>
        <dbReference type="ARBA" id="ARBA00022553"/>
    </source>
</evidence>
<dbReference type="Pfam" id="PF07730">
    <property type="entry name" value="HisKA_3"/>
    <property type="match status" value="1"/>
</dbReference>
<dbReference type="EC" id="2.7.13.3" evidence="2"/>
<feature type="transmembrane region" description="Helical" evidence="9">
    <location>
        <begin position="50"/>
        <end position="68"/>
    </location>
</feature>
<gene>
    <name evidence="12" type="ORF">GCM10009539_07190</name>
</gene>
<dbReference type="CDD" id="cd16917">
    <property type="entry name" value="HATPase_UhpB-NarQ-NarX-like"/>
    <property type="match status" value="1"/>
</dbReference>
<keyword evidence="3" id="KW-0597">Phosphoprotein</keyword>
<organism evidence="12 13">
    <name type="scientific">Cryptosporangium japonicum</name>
    <dbReference type="NCBI Taxonomy" id="80872"/>
    <lineage>
        <taxon>Bacteria</taxon>
        <taxon>Bacillati</taxon>
        <taxon>Actinomycetota</taxon>
        <taxon>Actinomycetes</taxon>
        <taxon>Cryptosporangiales</taxon>
        <taxon>Cryptosporangiaceae</taxon>
        <taxon>Cryptosporangium</taxon>
    </lineage>
</organism>
<keyword evidence="9" id="KW-0812">Transmembrane</keyword>
<comment type="catalytic activity">
    <reaction evidence="1">
        <text>ATP + protein L-histidine = ADP + protein N-phospho-L-histidine.</text>
        <dbReference type="EC" id="2.7.13.3"/>
    </reaction>
</comment>
<evidence type="ECO:0000256" key="9">
    <source>
        <dbReference type="SAM" id="Phobius"/>
    </source>
</evidence>
<dbReference type="PANTHER" id="PTHR24421">
    <property type="entry name" value="NITRATE/NITRITE SENSOR PROTEIN NARX-RELATED"/>
    <property type="match status" value="1"/>
</dbReference>
<keyword evidence="5" id="KW-0547">Nucleotide-binding</keyword>
<protein>
    <recommendedName>
        <fullName evidence="2">histidine kinase</fullName>
        <ecNumber evidence="2">2.7.13.3</ecNumber>
    </recommendedName>
</protein>
<dbReference type="PANTHER" id="PTHR24421:SF10">
    <property type="entry name" value="NITRATE_NITRITE SENSOR PROTEIN NARQ"/>
    <property type="match status" value="1"/>
</dbReference>
<evidence type="ECO:0000259" key="10">
    <source>
        <dbReference type="Pfam" id="PF02518"/>
    </source>
</evidence>
<proteinExistence type="predicted"/>
<evidence type="ECO:0000313" key="13">
    <source>
        <dbReference type="Proteomes" id="UP001500967"/>
    </source>
</evidence>
<reference evidence="12 13" key="1">
    <citation type="journal article" date="2019" name="Int. J. Syst. Evol. Microbiol.">
        <title>The Global Catalogue of Microorganisms (GCM) 10K type strain sequencing project: providing services to taxonomists for standard genome sequencing and annotation.</title>
        <authorList>
            <consortium name="The Broad Institute Genomics Platform"/>
            <consortium name="The Broad Institute Genome Sequencing Center for Infectious Disease"/>
            <person name="Wu L."/>
            <person name="Ma J."/>
        </authorList>
    </citation>
    <scope>NUCLEOTIDE SEQUENCE [LARGE SCALE GENOMIC DNA]</scope>
    <source>
        <strain evidence="12 13">JCM 10425</strain>
    </source>
</reference>
<evidence type="ECO:0000256" key="5">
    <source>
        <dbReference type="ARBA" id="ARBA00022741"/>
    </source>
</evidence>
<evidence type="ECO:0000256" key="6">
    <source>
        <dbReference type="ARBA" id="ARBA00022777"/>
    </source>
</evidence>
<keyword evidence="6" id="KW-0418">Kinase</keyword>
<dbReference type="Proteomes" id="UP001500967">
    <property type="component" value="Unassembled WGS sequence"/>
</dbReference>
<evidence type="ECO:0000256" key="1">
    <source>
        <dbReference type="ARBA" id="ARBA00000085"/>
    </source>
</evidence>
<dbReference type="Gene3D" id="3.30.565.10">
    <property type="entry name" value="Histidine kinase-like ATPase, C-terminal domain"/>
    <property type="match status" value="1"/>
</dbReference>
<dbReference type="Gene3D" id="1.20.5.1930">
    <property type="match status" value="1"/>
</dbReference>
<dbReference type="InterPro" id="IPR050482">
    <property type="entry name" value="Sensor_HK_TwoCompSys"/>
</dbReference>